<comment type="similarity">
    <text evidence="10">Belongs to the CRISPR-associated endonuclease Cas1 family.</text>
</comment>
<evidence type="ECO:0000313" key="11">
    <source>
        <dbReference type="EMBL" id="TDY63096.1"/>
    </source>
</evidence>
<feature type="binding site" evidence="10">
    <location>
        <position position="147"/>
    </location>
    <ligand>
        <name>Mn(2+)</name>
        <dbReference type="ChEBI" id="CHEBI:29035"/>
    </ligand>
</feature>
<comment type="caution">
    <text evidence="11">The sequence shown here is derived from an EMBL/GenBank/DDBJ whole genome shotgun (WGS) entry which is preliminary data.</text>
</comment>
<dbReference type="Pfam" id="PF01867">
    <property type="entry name" value="Cas_Cas1"/>
    <property type="match status" value="1"/>
</dbReference>
<dbReference type="InterPro" id="IPR050646">
    <property type="entry name" value="Cas1"/>
</dbReference>
<dbReference type="PANTHER" id="PTHR34353:SF2">
    <property type="entry name" value="CRISPR-ASSOCIATED ENDONUCLEASE CAS1 1"/>
    <property type="match status" value="1"/>
</dbReference>
<comment type="cofactor">
    <cofactor evidence="10">
        <name>Mg(2+)</name>
        <dbReference type="ChEBI" id="CHEBI:18420"/>
    </cofactor>
    <cofactor evidence="10">
        <name>Mn(2+)</name>
        <dbReference type="ChEBI" id="CHEBI:29035"/>
    </cofactor>
</comment>
<name>A0A4R8MGK5_9BACT</name>
<evidence type="ECO:0000256" key="8">
    <source>
        <dbReference type="ARBA" id="ARBA00023211"/>
    </source>
</evidence>
<dbReference type="RefSeq" id="WP_133955938.1">
    <property type="nucleotide sequence ID" value="NZ_SORI01000002.1"/>
</dbReference>
<dbReference type="HAMAP" id="MF_01470">
    <property type="entry name" value="Cas1"/>
    <property type="match status" value="1"/>
</dbReference>
<keyword evidence="7 10" id="KW-0238">DNA-binding</keyword>
<evidence type="ECO:0000256" key="10">
    <source>
        <dbReference type="HAMAP-Rule" id="MF_01470"/>
    </source>
</evidence>
<feature type="binding site" evidence="10">
    <location>
        <position position="202"/>
    </location>
    <ligand>
        <name>Mn(2+)</name>
        <dbReference type="ChEBI" id="CHEBI:29035"/>
    </ligand>
</feature>
<dbReference type="GO" id="GO:0051607">
    <property type="term" value="P:defense response to virus"/>
    <property type="evidence" value="ECO:0007669"/>
    <property type="project" value="UniProtKB-UniRule"/>
</dbReference>
<feature type="binding site" evidence="10">
    <location>
        <position position="217"/>
    </location>
    <ligand>
        <name>Mn(2+)</name>
        <dbReference type="ChEBI" id="CHEBI:29035"/>
    </ligand>
</feature>
<comment type="subunit">
    <text evidence="9 10">Homodimer, forms a heterotetramer with a Cas2 homodimer.</text>
</comment>
<dbReference type="Proteomes" id="UP000295066">
    <property type="component" value="Unassembled WGS sequence"/>
</dbReference>
<dbReference type="EC" id="3.1.-.-" evidence="10"/>
<evidence type="ECO:0000256" key="6">
    <source>
        <dbReference type="ARBA" id="ARBA00023118"/>
    </source>
</evidence>
<evidence type="ECO:0000256" key="1">
    <source>
        <dbReference type="ARBA" id="ARBA00022722"/>
    </source>
</evidence>
<dbReference type="PANTHER" id="PTHR34353">
    <property type="entry name" value="CRISPR-ASSOCIATED ENDONUCLEASE CAS1 1"/>
    <property type="match status" value="1"/>
</dbReference>
<keyword evidence="8 10" id="KW-0464">Manganese</keyword>
<keyword evidence="3 10" id="KW-0255">Endonuclease</keyword>
<keyword evidence="4 10" id="KW-0378">Hydrolase</keyword>
<evidence type="ECO:0000256" key="3">
    <source>
        <dbReference type="ARBA" id="ARBA00022759"/>
    </source>
</evidence>
<dbReference type="InterPro" id="IPR002729">
    <property type="entry name" value="CRISPR-assoc_Cas1"/>
</dbReference>
<dbReference type="AlphaFoldDB" id="A0A4R8MGK5"/>
<keyword evidence="1 10" id="KW-0540">Nuclease</keyword>
<keyword evidence="12" id="KW-1185">Reference proteome</keyword>
<keyword evidence="2 10" id="KW-0479">Metal-binding</keyword>
<dbReference type="EMBL" id="SORI01000002">
    <property type="protein sequence ID" value="TDY63096.1"/>
    <property type="molecule type" value="Genomic_DNA"/>
</dbReference>
<evidence type="ECO:0000256" key="5">
    <source>
        <dbReference type="ARBA" id="ARBA00022842"/>
    </source>
</evidence>
<evidence type="ECO:0000256" key="2">
    <source>
        <dbReference type="ARBA" id="ARBA00022723"/>
    </source>
</evidence>
<dbReference type="NCBIfam" id="TIGR03639">
    <property type="entry name" value="cas1_NMENI"/>
    <property type="match status" value="1"/>
</dbReference>
<dbReference type="GO" id="GO:0016787">
    <property type="term" value="F:hydrolase activity"/>
    <property type="evidence" value="ECO:0007669"/>
    <property type="project" value="UniProtKB-KW"/>
</dbReference>
<dbReference type="Gene3D" id="1.20.120.920">
    <property type="entry name" value="CRISPR-associated endonuclease Cas1, C-terminal domain"/>
    <property type="match status" value="1"/>
</dbReference>
<dbReference type="InterPro" id="IPR019855">
    <property type="entry name" value="CRISPR-assoc_Cas1_NMENI"/>
</dbReference>
<evidence type="ECO:0000256" key="9">
    <source>
        <dbReference type="ARBA" id="ARBA00038592"/>
    </source>
</evidence>
<protein>
    <recommendedName>
        <fullName evidence="10">CRISPR-associated endonuclease Cas1</fullName>
        <ecNumber evidence="10">3.1.-.-</ecNumber>
    </recommendedName>
</protein>
<dbReference type="InterPro" id="IPR042206">
    <property type="entry name" value="CRISPR-assoc_Cas1_C"/>
</dbReference>
<dbReference type="GO" id="GO:0046872">
    <property type="term" value="F:metal ion binding"/>
    <property type="evidence" value="ECO:0007669"/>
    <property type="project" value="UniProtKB-UniRule"/>
</dbReference>
<evidence type="ECO:0000313" key="12">
    <source>
        <dbReference type="Proteomes" id="UP000295066"/>
    </source>
</evidence>
<dbReference type="GO" id="GO:0043571">
    <property type="term" value="P:maintenance of CRISPR repeat elements"/>
    <property type="evidence" value="ECO:0007669"/>
    <property type="project" value="UniProtKB-UniRule"/>
</dbReference>
<accession>A0A4R8MGK5</accession>
<dbReference type="GO" id="GO:0003677">
    <property type="term" value="F:DNA binding"/>
    <property type="evidence" value="ECO:0007669"/>
    <property type="project" value="UniProtKB-KW"/>
</dbReference>
<proteinExistence type="inferred from homology"/>
<comment type="function">
    <text evidence="10">CRISPR (clustered regularly interspaced short palindromic repeat), is an adaptive immune system that provides protection against mobile genetic elements (viruses, transposable elements and conjugative plasmids). CRISPR clusters contain spacers, sequences complementary to antecedent mobile elements, and target invading nucleic acids. CRISPR clusters are transcribed and processed into CRISPR RNA (crRNA). Acts as a dsDNA endonuclease. Involved in the integration of spacer DNA into the CRISPR cassette.</text>
</comment>
<reference evidence="11 12" key="1">
    <citation type="submission" date="2019-03" db="EMBL/GenBank/DDBJ databases">
        <title>Genomic Encyclopedia of Type Strains, Phase IV (KMG-IV): sequencing the most valuable type-strain genomes for metagenomic binning, comparative biology and taxonomic classification.</title>
        <authorList>
            <person name="Goeker M."/>
        </authorList>
    </citation>
    <scope>NUCLEOTIDE SEQUENCE [LARGE SCALE GENOMIC DNA]</scope>
    <source>
        <strain evidence="11 12">DSM 25964</strain>
    </source>
</reference>
<dbReference type="OrthoDB" id="9803119at2"/>
<keyword evidence="5 10" id="KW-0460">Magnesium</keyword>
<organism evidence="11 12">
    <name type="scientific">Aminivibrio pyruvatiphilus</name>
    <dbReference type="NCBI Taxonomy" id="1005740"/>
    <lineage>
        <taxon>Bacteria</taxon>
        <taxon>Thermotogati</taxon>
        <taxon>Synergistota</taxon>
        <taxon>Synergistia</taxon>
        <taxon>Synergistales</taxon>
        <taxon>Aminobacteriaceae</taxon>
        <taxon>Aminivibrio</taxon>
    </lineage>
</organism>
<evidence type="ECO:0000256" key="4">
    <source>
        <dbReference type="ARBA" id="ARBA00022801"/>
    </source>
</evidence>
<sequence>MSWRSILIASPAKLSLAQQHLHIAIGDEEIDVPLEDIAVIIIENLQTLLTGQIISELAQRGIGLIICDERHLPCGELLPFHQHSRMRKALSFQLEMTEPFRKNCWRLIIRRKILNQAICLDLLWKPDGDSLRSLASGVRSGDPDNREAQAAQIFFSRIIPGITRRTPDPFNDTLNYGYSVMRAAVARAFSAHGFLPALGLHHRNELNQFNLADDFVEVLRPLVDLWVSSNLGREEIFNSLHRQSLASLLSSDISIDGERNTVLRSTEIMAASFFTACREKAPALIRLPELLPLTEHRYE</sequence>
<keyword evidence="6 10" id="KW-0051">Antiviral defense</keyword>
<dbReference type="GO" id="GO:0004520">
    <property type="term" value="F:DNA endonuclease activity"/>
    <property type="evidence" value="ECO:0007669"/>
    <property type="project" value="InterPro"/>
</dbReference>
<evidence type="ECO:0000256" key="7">
    <source>
        <dbReference type="ARBA" id="ARBA00023125"/>
    </source>
</evidence>
<gene>
    <name evidence="10" type="primary">cas1</name>
    <name evidence="11" type="ORF">C8D99_10277</name>
</gene>